<accession>A0AAV7N4Z0</accession>
<feature type="region of interest" description="Disordered" evidence="1">
    <location>
        <begin position="41"/>
        <end position="82"/>
    </location>
</feature>
<dbReference type="EMBL" id="JANPWB010000013">
    <property type="protein sequence ID" value="KAJ1110392.1"/>
    <property type="molecule type" value="Genomic_DNA"/>
</dbReference>
<feature type="compositionally biased region" description="Polar residues" evidence="1">
    <location>
        <begin position="69"/>
        <end position="79"/>
    </location>
</feature>
<keyword evidence="3" id="KW-1185">Reference proteome</keyword>
<comment type="caution">
    <text evidence="2">The sequence shown here is derived from an EMBL/GenBank/DDBJ whole genome shotgun (WGS) entry which is preliminary data.</text>
</comment>
<gene>
    <name evidence="2" type="ORF">NDU88_007744</name>
</gene>
<sequence length="122" mass="13289">MTPFSGSAPFLFQNVVSVSQAEQSQLQRLSFHSVRFQRGSTTHLATPLVREPQVSAPRKAPRALATPANAPSTPYSASRTGDLRGASDAAYAACPVSRRRQTGYMYGPKAEPEFKRLPWPPS</sequence>
<reference evidence="2" key="1">
    <citation type="journal article" date="2022" name="bioRxiv">
        <title>Sequencing and chromosome-scale assembly of the giantPleurodeles waltlgenome.</title>
        <authorList>
            <person name="Brown T."/>
            <person name="Elewa A."/>
            <person name="Iarovenko S."/>
            <person name="Subramanian E."/>
            <person name="Araus A.J."/>
            <person name="Petzold A."/>
            <person name="Susuki M."/>
            <person name="Suzuki K.-i.T."/>
            <person name="Hayashi T."/>
            <person name="Toyoda A."/>
            <person name="Oliveira C."/>
            <person name="Osipova E."/>
            <person name="Leigh N.D."/>
            <person name="Simon A."/>
            <person name="Yun M.H."/>
        </authorList>
    </citation>
    <scope>NUCLEOTIDE SEQUENCE</scope>
    <source>
        <strain evidence="2">20211129_DDA</strain>
        <tissue evidence="2">Liver</tissue>
    </source>
</reference>
<protein>
    <submittedName>
        <fullName evidence="2">Uncharacterized protein</fullName>
    </submittedName>
</protein>
<proteinExistence type="predicted"/>
<evidence type="ECO:0000313" key="3">
    <source>
        <dbReference type="Proteomes" id="UP001066276"/>
    </source>
</evidence>
<evidence type="ECO:0000256" key="1">
    <source>
        <dbReference type="SAM" id="MobiDB-lite"/>
    </source>
</evidence>
<organism evidence="2 3">
    <name type="scientific">Pleurodeles waltl</name>
    <name type="common">Iberian ribbed newt</name>
    <dbReference type="NCBI Taxonomy" id="8319"/>
    <lineage>
        <taxon>Eukaryota</taxon>
        <taxon>Metazoa</taxon>
        <taxon>Chordata</taxon>
        <taxon>Craniata</taxon>
        <taxon>Vertebrata</taxon>
        <taxon>Euteleostomi</taxon>
        <taxon>Amphibia</taxon>
        <taxon>Batrachia</taxon>
        <taxon>Caudata</taxon>
        <taxon>Salamandroidea</taxon>
        <taxon>Salamandridae</taxon>
        <taxon>Pleurodelinae</taxon>
        <taxon>Pleurodeles</taxon>
    </lineage>
</organism>
<evidence type="ECO:0000313" key="2">
    <source>
        <dbReference type="EMBL" id="KAJ1110392.1"/>
    </source>
</evidence>
<name>A0AAV7N4Z0_PLEWA</name>
<dbReference type="Proteomes" id="UP001066276">
    <property type="component" value="Chromosome 9"/>
</dbReference>
<dbReference type="AlphaFoldDB" id="A0AAV7N4Z0"/>